<evidence type="ECO:0000256" key="1">
    <source>
        <dbReference type="SAM" id="MobiDB-lite"/>
    </source>
</evidence>
<dbReference type="Proteomes" id="UP001140091">
    <property type="component" value="Unassembled WGS sequence"/>
</dbReference>
<evidence type="ECO:0000313" key="3">
    <source>
        <dbReference type="Proteomes" id="UP001140091"/>
    </source>
</evidence>
<feature type="region of interest" description="Disordered" evidence="1">
    <location>
        <begin position="1"/>
        <end position="49"/>
    </location>
</feature>
<evidence type="ECO:0000313" key="2">
    <source>
        <dbReference type="EMBL" id="KAJ2921072.1"/>
    </source>
</evidence>
<name>A0A9W8IQF2_9AGAR</name>
<reference evidence="2" key="1">
    <citation type="submission" date="2022-06" db="EMBL/GenBank/DDBJ databases">
        <title>Genome Sequence of Candolleomyces eurysporus.</title>
        <authorList>
            <person name="Buettner E."/>
        </authorList>
    </citation>
    <scope>NUCLEOTIDE SEQUENCE</scope>
    <source>
        <strain evidence="2">VTCC 930004</strain>
    </source>
</reference>
<accession>A0A9W8IQF2</accession>
<feature type="non-terminal residue" evidence="2">
    <location>
        <position position="507"/>
    </location>
</feature>
<dbReference type="EMBL" id="JANBPK010001682">
    <property type="protein sequence ID" value="KAJ2921072.1"/>
    <property type="molecule type" value="Genomic_DNA"/>
</dbReference>
<feature type="compositionally biased region" description="Polar residues" evidence="1">
    <location>
        <begin position="1"/>
        <end position="11"/>
    </location>
</feature>
<sequence>MASEGGNQDNRGASRAGSETGGPTGVKRSVKSMPAAYSGKHPTYDPVDPSTATRFFDGVEMAAQAAGLSGQDEEIIKNTLSYLDTATAQMWGRLRGGKEPFNLAEWRKAVLQILPKTSRYDVGSMARLDDLCRKVKERPIGRDEKSAFYEFALAFQAEAEPLLAIGVTANRDLVIKFITGLKVPFRESLSERLNRLVSSRDATDPVRDEEDPYKLDEVIKVATEMVDTAAVGPFGALTYVEEQADYSRTAASSGLKDRAESAGLKEVRVKQESMAEEMAKVFTTLDKVEKSMSLLTTQFDNFSTTVKAAPPSAPYRPPNQAVGQRPGMYPRPAGATFNCWYCGQSTHTISQCPAVRQDIESGKISQRGSTIICKGSMMAREVPEGTTMKAQVDAMWKAPAQAELNLLEEYEELEEEAYEVLYQQYDEPVTHSVLQQSMNQLKRDQQSFLTKVAQQLKPAQKPVAKVPKEPTTREIFEQLAALTKQLELSEQYQLQTCRAAANNQEDF</sequence>
<proteinExistence type="predicted"/>
<evidence type="ECO:0008006" key="4">
    <source>
        <dbReference type="Google" id="ProtNLM"/>
    </source>
</evidence>
<keyword evidence="3" id="KW-1185">Reference proteome</keyword>
<gene>
    <name evidence="2" type="ORF">H1R20_g16023</name>
</gene>
<comment type="caution">
    <text evidence="2">The sequence shown here is derived from an EMBL/GenBank/DDBJ whole genome shotgun (WGS) entry which is preliminary data.</text>
</comment>
<organism evidence="2 3">
    <name type="scientific">Candolleomyces eurysporus</name>
    <dbReference type="NCBI Taxonomy" id="2828524"/>
    <lineage>
        <taxon>Eukaryota</taxon>
        <taxon>Fungi</taxon>
        <taxon>Dikarya</taxon>
        <taxon>Basidiomycota</taxon>
        <taxon>Agaricomycotina</taxon>
        <taxon>Agaricomycetes</taxon>
        <taxon>Agaricomycetidae</taxon>
        <taxon>Agaricales</taxon>
        <taxon>Agaricineae</taxon>
        <taxon>Psathyrellaceae</taxon>
        <taxon>Candolleomyces</taxon>
    </lineage>
</organism>
<protein>
    <recommendedName>
        <fullName evidence="4">CCHC-type domain-containing protein</fullName>
    </recommendedName>
</protein>
<dbReference type="AlphaFoldDB" id="A0A9W8IQF2"/>
<dbReference type="OrthoDB" id="2855360at2759"/>